<dbReference type="InterPro" id="IPR020904">
    <property type="entry name" value="Sc_DH/Rdtase_CS"/>
</dbReference>
<dbReference type="PATRIC" id="fig|1423786.4.peg.2021"/>
<dbReference type="PANTHER" id="PTHR44169:SF6">
    <property type="entry name" value="NADPH-DEPENDENT 1-ACYLDIHYDROXYACETONE PHOSPHATE REDUCTASE"/>
    <property type="match status" value="1"/>
</dbReference>
<evidence type="ECO:0000256" key="2">
    <source>
        <dbReference type="ARBA" id="ARBA00023002"/>
    </source>
</evidence>
<dbReference type="PRINTS" id="PR00081">
    <property type="entry name" value="GDHRDH"/>
</dbReference>
<dbReference type="AlphaFoldDB" id="A0A0R1YJC9"/>
<comment type="caution">
    <text evidence="4">The sequence shown here is derived from an EMBL/GenBank/DDBJ whole genome shotgun (WGS) entry which is preliminary data.</text>
</comment>
<dbReference type="CDD" id="cd05374">
    <property type="entry name" value="17beta-HSD-like_SDR_c"/>
    <property type="match status" value="1"/>
</dbReference>
<dbReference type="NCBIfam" id="NF004826">
    <property type="entry name" value="PRK06182.1"/>
    <property type="match status" value="1"/>
</dbReference>
<dbReference type="Gene3D" id="3.40.50.720">
    <property type="entry name" value="NAD(P)-binding Rossmann-like Domain"/>
    <property type="match status" value="1"/>
</dbReference>
<dbReference type="SUPFAM" id="SSF51735">
    <property type="entry name" value="NAD(P)-binding Rossmann-fold domains"/>
    <property type="match status" value="1"/>
</dbReference>
<dbReference type="PRINTS" id="PR00080">
    <property type="entry name" value="SDRFAMILY"/>
</dbReference>
<gene>
    <name evidence="4" type="ORF">FD47_GL001914</name>
</gene>
<protein>
    <submittedName>
        <fullName evidence="4">Short chain dehydrogenase</fullName>
    </submittedName>
</protein>
<accession>A0A0R1YJC9</accession>
<dbReference type="EMBL" id="AZFZ01000043">
    <property type="protein sequence ID" value="KRM42386.1"/>
    <property type="molecule type" value="Genomic_DNA"/>
</dbReference>
<dbReference type="GO" id="GO:0016491">
    <property type="term" value="F:oxidoreductase activity"/>
    <property type="evidence" value="ECO:0007669"/>
    <property type="project" value="UniProtKB-KW"/>
</dbReference>
<dbReference type="InterPro" id="IPR002347">
    <property type="entry name" value="SDR_fam"/>
</dbReference>
<evidence type="ECO:0000313" key="4">
    <source>
        <dbReference type="EMBL" id="KRM42386.1"/>
    </source>
</evidence>
<reference evidence="4 5" key="1">
    <citation type="journal article" date="2015" name="Genome Announc.">
        <title>Expanding the biotechnology potential of lactobacilli through comparative genomics of 213 strains and associated genera.</title>
        <authorList>
            <person name="Sun Z."/>
            <person name="Harris H.M."/>
            <person name="McCann A."/>
            <person name="Guo C."/>
            <person name="Argimon S."/>
            <person name="Zhang W."/>
            <person name="Yang X."/>
            <person name="Jeffery I.B."/>
            <person name="Cooney J.C."/>
            <person name="Kagawa T.F."/>
            <person name="Liu W."/>
            <person name="Song Y."/>
            <person name="Salvetti E."/>
            <person name="Wrobel A."/>
            <person name="Rasinkangas P."/>
            <person name="Parkhill J."/>
            <person name="Rea M.C."/>
            <person name="O'Sullivan O."/>
            <person name="Ritari J."/>
            <person name="Douillard F.P."/>
            <person name="Paul Ross R."/>
            <person name="Yang R."/>
            <person name="Briner A.E."/>
            <person name="Felis G.E."/>
            <person name="de Vos W.M."/>
            <person name="Barrangou R."/>
            <person name="Klaenhammer T.R."/>
            <person name="Caufield P.W."/>
            <person name="Cui Y."/>
            <person name="Zhang H."/>
            <person name="O'Toole P.W."/>
        </authorList>
    </citation>
    <scope>NUCLEOTIDE SEQUENCE [LARGE SCALE GENOMIC DNA]</scope>
    <source>
        <strain evidence="4 5">DSM 18390</strain>
    </source>
</reference>
<comment type="similarity">
    <text evidence="1 3">Belongs to the short-chain dehydrogenases/reductases (SDR) family.</text>
</comment>
<name>A0A0R1YJC9_9LACO</name>
<evidence type="ECO:0000313" key="5">
    <source>
        <dbReference type="Proteomes" id="UP000051010"/>
    </source>
</evidence>
<sequence>MRGDWKLSGGDECALSCYNRTNQNSAVNLAKGGMMMTKKVAIVTGASSGIGKQIAKNLNRNGMEVYAVARKVYQMNDLDDLGIHTRHLDVSDYDEIDRVVDEIAQETGRIDVLVNNAGLGVFGPAEEVNLAAGEYEFKVNVFGLMKMIQAVLPYMRQQHSGRIINMSSIDGKIYNLLGSWYVGAKYAVEGISNALRLELKPFGIDVIVIEPGAIRSAWKDTATGQMVAQAANGPYAKLARKSADFFTLSYKFASEPRVVARMVDRAAFSRRPKTRYVGGAGAKPILALHAVLPDKCFDAFLDSLNVLAQRVLNRQTAFNR</sequence>
<evidence type="ECO:0000256" key="1">
    <source>
        <dbReference type="ARBA" id="ARBA00006484"/>
    </source>
</evidence>
<keyword evidence="2" id="KW-0560">Oxidoreductase</keyword>
<dbReference type="PROSITE" id="PS00061">
    <property type="entry name" value="ADH_SHORT"/>
    <property type="match status" value="1"/>
</dbReference>
<dbReference type="Pfam" id="PF00106">
    <property type="entry name" value="adh_short"/>
    <property type="match status" value="1"/>
</dbReference>
<dbReference type="PANTHER" id="PTHR44169">
    <property type="entry name" value="NADPH-DEPENDENT 1-ACYLDIHYDROXYACETONE PHOSPHATE REDUCTASE"/>
    <property type="match status" value="1"/>
</dbReference>
<evidence type="ECO:0000256" key="3">
    <source>
        <dbReference type="RuleBase" id="RU000363"/>
    </source>
</evidence>
<dbReference type="InterPro" id="IPR036291">
    <property type="entry name" value="NAD(P)-bd_dom_sf"/>
</dbReference>
<proteinExistence type="inferred from homology"/>
<organism evidence="4 5">
    <name type="scientific">Lentilactobacillus parafarraginis DSM 18390 = JCM 14109</name>
    <dbReference type="NCBI Taxonomy" id="1423786"/>
    <lineage>
        <taxon>Bacteria</taxon>
        <taxon>Bacillati</taxon>
        <taxon>Bacillota</taxon>
        <taxon>Bacilli</taxon>
        <taxon>Lactobacillales</taxon>
        <taxon>Lactobacillaceae</taxon>
        <taxon>Lentilactobacillus</taxon>
    </lineage>
</organism>
<dbReference type="Proteomes" id="UP000051010">
    <property type="component" value="Unassembled WGS sequence"/>
</dbReference>